<dbReference type="AlphaFoldDB" id="A3P5T1"/>
<name>A3P5T1_BURP0</name>
<dbReference type="KEGG" id="bpl:BURPS1106A_A1657"/>
<proteinExistence type="predicted"/>
<sequence>MRRVTAPARTHPMNPFRKAARFESSGLRTIVVPLFTSALTRAGTAGRRTHTPKTAAGVGARADAVEPDRSA</sequence>
<feature type="region of interest" description="Disordered" evidence="1">
    <location>
        <begin position="42"/>
        <end position="71"/>
    </location>
</feature>
<evidence type="ECO:0000313" key="2">
    <source>
        <dbReference type="EMBL" id="ABN93454.1"/>
    </source>
</evidence>
<organism evidence="2 3">
    <name type="scientific">Burkholderia pseudomallei (strain 1106a)</name>
    <dbReference type="NCBI Taxonomy" id="357348"/>
    <lineage>
        <taxon>Bacteria</taxon>
        <taxon>Pseudomonadati</taxon>
        <taxon>Pseudomonadota</taxon>
        <taxon>Betaproteobacteria</taxon>
        <taxon>Burkholderiales</taxon>
        <taxon>Burkholderiaceae</taxon>
        <taxon>Burkholderia</taxon>
        <taxon>pseudomallei group</taxon>
    </lineage>
</organism>
<evidence type="ECO:0000313" key="3">
    <source>
        <dbReference type="Proteomes" id="UP000006738"/>
    </source>
</evidence>
<dbReference type="Proteomes" id="UP000006738">
    <property type="component" value="Chromosome II"/>
</dbReference>
<protein>
    <submittedName>
        <fullName evidence="2">Uncharacterized protein</fullName>
    </submittedName>
</protein>
<dbReference type="HOGENOM" id="CLU_2951421_0_0_4"/>
<gene>
    <name evidence="2" type="ordered locus">BURPS1106A_A1657</name>
</gene>
<dbReference type="EMBL" id="CP000573">
    <property type="protein sequence ID" value="ABN93454.1"/>
    <property type="molecule type" value="Genomic_DNA"/>
</dbReference>
<evidence type="ECO:0000256" key="1">
    <source>
        <dbReference type="SAM" id="MobiDB-lite"/>
    </source>
</evidence>
<accession>A3P5T1</accession>
<reference evidence="3" key="1">
    <citation type="submission" date="2007-02" db="EMBL/GenBank/DDBJ databases">
        <authorList>
            <person name="DeShazer D."/>
            <person name="Woods D.E."/>
            <person name="Nierman W.C."/>
        </authorList>
    </citation>
    <scope>NUCLEOTIDE SEQUENCE [LARGE SCALE GENOMIC DNA]</scope>
    <source>
        <strain evidence="3">1106a</strain>
    </source>
</reference>